<dbReference type="Proteomes" id="UP000504637">
    <property type="component" value="Unplaced"/>
</dbReference>
<reference evidence="2" key="1">
    <citation type="submission" date="2020-01" db="EMBL/GenBank/DDBJ databases">
        <authorList>
            <consortium name="DOE Joint Genome Institute"/>
            <person name="Haridas S."/>
            <person name="Albert R."/>
            <person name="Binder M."/>
            <person name="Bloem J."/>
            <person name="Labutti K."/>
            <person name="Salamov A."/>
            <person name="Andreopoulos B."/>
            <person name="Baker S.E."/>
            <person name="Barry K."/>
            <person name="Bills G."/>
            <person name="Bluhm B.H."/>
            <person name="Cannon C."/>
            <person name="Castanera R."/>
            <person name="Culley D.E."/>
            <person name="Daum C."/>
            <person name="Ezra D."/>
            <person name="Gonzalez J.B."/>
            <person name="Henrissat B."/>
            <person name="Kuo A."/>
            <person name="Liang C."/>
            <person name="Lipzen A."/>
            <person name="Lutzoni F."/>
            <person name="Magnuson J."/>
            <person name="Mondo S."/>
            <person name="Nolan M."/>
            <person name="Ohm R."/>
            <person name="Pangilinan J."/>
            <person name="Park H.-J."/>
            <person name="Ramirez L."/>
            <person name="Alfaro M."/>
            <person name="Sun H."/>
            <person name="Tritt A."/>
            <person name="Yoshinaga Y."/>
            <person name="Zwiers L.-H."/>
            <person name="Turgeon B.G."/>
            <person name="Goodwin S.B."/>
            <person name="Spatafora J.W."/>
            <person name="Crous P.W."/>
            <person name="Grigoriev I.V."/>
        </authorList>
    </citation>
    <scope>NUCLEOTIDE SEQUENCE</scope>
    <source>
        <strain evidence="2">CBS 342.82</strain>
    </source>
</reference>
<evidence type="ECO:0000313" key="2">
    <source>
        <dbReference type="RefSeq" id="XP_033454781.1"/>
    </source>
</evidence>
<name>A0A6J3LPD4_9PEZI</name>
<accession>A0A6J3LPD4</accession>
<dbReference type="AlphaFoldDB" id="A0A6J3LPD4"/>
<dbReference type="RefSeq" id="XP_033454781.1">
    <property type="nucleotide sequence ID" value="XM_033599347.1"/>
</dbReference>
<keyword evidence="1" id="KW-1185">Reference proteome</keyword>
<dbReference type="GeneID" id="54357146"/>
<protein>
    <submittedName>
        <fullName evidence="2">Uncharacterized protein</fullName>
    </submittedName>
</protein>
<evidence type="ECO:0000313" key="1">
    <source>
        <dbReference type="Proteomes" id="UP000504637"/>
    </source>
</evidence>
<sequence length="113" mass="13257">MNLQRRQEIERYLEGSTEPGSEVENARQLLLQLSNTNWALLAARNTMWALLAWTVGWTCYRGLRYGLIWWCLRSLQASEQRAADSESCETIEETLEGPKWRILWLINVTTSYF</sequence>
<gene>
    <name evidence="2" type="ORF">K489DRAFT_168005</name>
</gene>
<proteinExistence type="predicted"/>
<reference evidence="2" key="3">
    <citation type="submission" date="2025-08" db="UniProtKB">
        <authorList>
            <consortium name="RefSeq"/>
        </authorList>
    </citation>
    <scope>IDENTIFICATION</scope>
    <source>
        <strain evidence="2">CBS 342.82</strain>
    </source>
</reference>
<organism evidence="2">
    <name type="scientific">Dissoconium aciculare CBS 342.82</name>
    <dbReference type="NCBI Taxonomy" id="1314786"/>
    <lineage>
        <taxon>Eukaryota</taxon>
        <taxon>Fungi</taxon>
        <taxon>Dikarya</taxon>
        <taxon>Ascomycota</taxon>
        <taxon>Pezizomycotina</taxon>
        <taxon>Dothideomycetes</taxon>
        <taxon>Dothideomycetidae</taxon>
        <taxon>Mycosphaerellales</taxon>
        <taxon>Dissoconiaceae</taxon>
        <taxon>Dissoconium</taxon>
    </lineage>
</organism>
<reference evidence="2" key="2">
    <citation type="submission" date="2020-04" db="EMBL/GenBank/DDBJ databases">
        <authorList>
            <consortium name="NCBI Genome Project"/>
        </authorList>
    </citation>
    <scope>NUCLEOTIDE SEQUENCE</scope>
    <source>
        <strain evidence="2">CBS 342.82</strain>
    </source>
</reference>